<dbReference type="PANTHER" id="PTHR10943">
    <property type="entry name" value="26S PROTEASOME NON-ATPASE REGULATORY SUBUNIT"/>
    <property type="match status" value="1"/>
</dbReference>
<dbReference type="InterPro" id="IPR002015">
    <property type="entry name" value="Proteasome/cyclosome_rpt"/>
</dbReference>
<dbReference type="GO" id="GO:0043161">
    <property type="term" value="P:proteasome-mediated ubiquitin-dependent protein catabolic process"/>
    <property type="evidence" value="ECO:0007669"/>
    <property type="project" value="TreeGrafter"/>
</dbReference>
<evidence type="ECO:0000313" key="5">
    <source>
        <dbReference type="Proteomes" id="UP001177670"/>
    </source>
</evidence>
<keyword evidence="5" id="KW-1185">Reference proteome</keyword>
<dbReference type="GO" id="GO:0005634">
    <property type="term" value="C:nucleus"/>
    <property type="evidence" value="ECO:0007669"/>
    <property type="project" value="TreeGrafter"/>
</dbReference>
<keyword evidence="2" id="KW-0647">Proteasome</keyword>
<dbReference type="EMBL" id="JAHYIQ010000001">
    <property type="protein sequence ID" value="KAK1136076.1"/>
    <property type="molecule type" value="Genomic_DNA"/>
</dbReference>
<dbReference type="Pfam" id="PF01851">
    <property type="entry name" value="PC_rep"/>
    <property type="match status" value="1"/>
</dbReference>
<dbReference type="Gene3D" id="1.25.10.10">
    <property type="entry name" value="Leucine-rich Repeat Variant"/>
    <property type="match status" value="1"/>
</dbReference>
<dbReference type="SUPFAM" id="SSF48371">
    <property type="entry name" value="ARM repeat"/>
    <property type="match status" value="1"/>
</dbReference>
<dbReference type="InterPro" id="IPR016024">
    <property type="entry name" value="ARM-type_fold"/>
</dbReference>
<feature type="domain" description="26S proteasome non-ATPase regulatory subunit RPN1 C-terminal" evidence="3">
    <location>
        <begin position="344"/>
        <end position="396"/>
    </location>
</feature>
<dbReference type="AlphaFoldDB" id="A0AA40GDY3"/>
<dbReference type="InterPro" id="IPR041433">
    <property type="entry name" value="RPN1_C"/>
</dbReference>
<accession>A0AA40GDY3</accession>
<evidence type="ECO:0000313" key="4">
    <source>
        <dbReference type="EMBL" id="KAK1136076.1"/>
    </source>
</evidence>
<dbReference type="InterPro" id="IPR011989">
    <property type="entry name" value="ARM-like"/>
</dbReference>
<keyword evidence="1" id="KW-0677">Repeat</keyword>
<comment type="caution">
    <text evidence="4">The sequence shown here is derived from an EMBL/GenBank/DDBJ whole genome shotgun (WGS) entry which is preliminary data.</text>
</comment>
<dbReference type="GO" id="GO:0034515">
    <property type="term" value="C:proteasome storage granule"/>
    <property type="evidence" value="ECO:0007669"/>
    <property type="project" value="TreeGrafter"/>
</dbReference>
<sequence>MEVVSLGAIAIGLINVGSADAEASSTLLQRLLELTPQKLSSTHSRFLPLALGMIYMGCRDIIEAPSATLEVCAYAGTGDVLIVQGLLRICSESTNDDPVPVTPPFSSLVTCCDQRPRAIEVTENRTKEKLEEKQGGSKEIGSSQAIATLGVAVVGLGEGKENSRIFGQIGRYGPIAARRAMPLALGLSSLSNPDLAVLDVLNKYSHDNDSEVANNAIFALGLVGAGTNNARLATMLRQLAYYHAKNPMHLFLVRISQGLVHLGKGTLSISPLRYASKVLDRAALAGLLVVLVAFLDCQNLILSKSHYLMYCLALAMEPRWLVTLDENLQSLPVSVRVGQTVDIVGKAGNPKSISGGYVHTTPTLLSSGERAELALDEYEALSSVLEGFVILREKSNVS</sequence>
<proteinExistence type="predicted"/>
<evidence type="ECO:0000256" key="2">
    <source>
        <dbReference type="ARBA" id="ARBA00022942"/>
    </source>
</evidence>
<reference evidence="4" key="1">
    <citation type="submission" date="2021-10" db="EMBL/GenBank/DDBJ databases">
        <title>Melipona bicolor Genome sequencing and assembly.</title>
        <authorList>
            <person name="Araujo N.S."/>
            <person name="Arias M.C."/>
        </authorList>
    </citation>
    <scope>NUCLEOTIDE SEQUENCE</scope>
    <source>
        <strain evidence="4">USP_2M_L1-L4_2017</strain>
        <tissue evidence="4">Whole body</tissue>
    </source>
</reference>
<dbReference type="Pfam" id="PF18051">
    <property type="entry name" value="RPN1_C"/>
    <property type="match status" value="1"/>
</dbReference>
<evidence type="ECO:0000259" key="3">
    <source>
        <dbReference type="Pfam" id="PF18051"/>
    </source>
</evidence>
<dbReference type="Proteomes" id="UP001177670">
    <property type="component" value="Unassembled WGS sequence"/>
</dbReference>
<dbReference type="PANTHER" id="PTHR10943:SF1">
    <property type="entry name" value="26S PROTEASOME NON-ATPASE REGULATORY SUBUNIT 2"/>
    <property type="match status" value="1"/>
</dbReference>
<gene>
    <name evidence="4" type="ORF">K0M31_000645</name>
</gene>
<evidence type="ECO:0000256" key="1">
    <source>
        <dbReference type="ARBA" id="ARBA00022737"/>
    </source>
</evidence>
<dbReference type="GO" id="GO:0008540">
    <property type="term" value="C:proteasome regulatory particle, base subcomplex"/>
    <property type="evidence" value="ECO:0007669"/>
    <property type="project" value="TreeGrafter"/>
</dbReference>
<protein>
    <recommendedName>
        <fullName evidence="3">26S proteasome non-ATPase regulatory subunit RPN1 C-terminal domain-containing protein</fullName>
    </recommendedName>
</protein>
<organism evidence="4 5">
    <name type="scientific">Melipona bicolor</name>
    <dbReference type="NCBI Taxonomy" id="60889"/>
    <lineage>
        <taxon>Eukaryota</taxon>
        <taxon>Metazoa</taxon>
        <taxon>Ecdysozoa</taxon>
        <taxon>Arthropoda</taxon>
        <taxon>Hexapoda</taxon>
        <taxon>Insecta</taxon>
        <taxon>Pterygota</taxon>
        <taxon>Neoptera</taxon>
        <taxon>Endopterygota</taxon>
        <taxon>Hymenoptera</taxon>
        <taxon>Apocrita</taxon>
        <taxon>Aculeata</taxon>
        <taxon>Apoidea</taxon>
        <taxon>Anthophila</taxon>
        <taxon>Apidae</taxon>
        <taxon>Melipona</taxon>
    </lineage>
</organism>
<name>A0AA40GDY3_9HYME</name>